<protein>
    <recommendedName>
        <fullName evidence="3">Lipoprotein</fullName>
    </recommendedName>
</protein>
<comment type="caution">
    <text evidence="1">The sequence shown here is derived from an EMBL/GenBank/DDBJ whole genome shotgun (WGS) entry which is preliminary data.</text>
</comment>
<organism evidence="1 2">
    <name type="scientific">Paralabilibaculum antarcticum</name>
    <dbReference type="NCBI Taxonomy" id="2912572"/>
    <lineage>
        <taxon>Bacteria</taxon>
        <taxon>Pseudomonadati</taxon>
        <taxon>Bacteroidota</taxon>
        <taxon>Bacteroidia</taxon>
        <taxon>Marinilabiliales</taxon>
        <taxon>Marinifilaceae</taxon>
        <taxon>Paralabilibaculum</taxon>
    </lineage>
</organism>
<dbReference type="Proteomes" id="UP001528920">
    <property type="component" value="Unassembled WGS sequence"/>
</dbReference>
<proteinExistence type="predicted"/>
<dbReference type="EMBL" id="JAKJSC010000001">
    <property type="protein sequence ID" value="MDE5417614.1"/>
    <property type="molecule type" value="Genomic_DNA"/>
</dbReference>
<name>A0ABT5VTJ7_9BACT</name>
<evidence type="ECO:0000313" key="1">
    <source>
        <dbReference type="EMBL" id="MDE5417614.1"/>
    </source>
</evidence>
<dbReference type="RefSeq" id="WP_275108956.1">
    <property type="nucleotide sequence ID" value="NZ_JAKJSC010000001.1"/>
</dbReference>
<dbReference type="PROSITE" id="PS51257">
    <property type="entry name" value="PROKAR_LIPOPROTEIN"/>
    <property type="match status" value="1"/>
</dbReference>
<sequence length="168" mass="19065">MKSKTIVAVLVSLVIFVACDKNDDEQLNEITGKYTGTLSLKSVVKSGSSSDDHAYADVMIIGEQIQIHCYGGELDTTFMLDYYQHSDSVFVCHTGEEFEQIYGHMLGENHIPGGMMGDSHSEETEWMHHLSDEHEEGDEHFGNFDMRHNTFNYLFKMSDGDYQFMGTK</sequence>
<keyword evidence="2" id="KW-1185">Reference proteome</keyword>
<evidence type="ECO:0000313" key="2">
    <source>
        <dbReference type="Proteomes" id="UP001528920"/>
    </source>
</evidence>
<evidence type="ECO:0008006" key="3">
    <source>
        <dbReference type="Google" id="ProtNLM"/>
    </source>
</evidence>
<accession>A0ABT5VTJ7</accession>
<reference evidence="1 2" key="1">
    <citation type="submission" date="2022-01" db="EMBL/GenBank/DDBJ databases">
        <title>Labilibaculum sp. nov, a marine bacterium isolated from Antarctica.</title>
        <authorList>
            <person name="Dai W."/>
        </authorList>
    </citation>
    <scope>NUCLEOTIDE SEQUENCE [LARGE SCALE GENOMIC DNA]</scope>
    <source>
        <strain evidence="1 2">DW002</strain>
    </source>
</reference>
<gene>
    <name evidence="1" type="ORF">L3049_06295</name>
</gene>